<sequence>MKFSTYEDWQSDARDRDERAGAVRWQKEEESSRYDYRTIRLRLDELRKVRSTHDPRQLMFYYDEGIHGNTGGMGSPSLYRHATNGTKQLISDYIEELAGGLDQLAQLDESFLSRDRKLGFFRRVQQAFGRPALMLSGAGSLGPFHLGVASAMWEQGVLPEIISGSSAGAIIAAVLCTHRDDELTTLLQPERLRETFAMLYDHEQQHRSHQLNAEDIREIIETWIPEMTFGEAHEHTGRYLNVSVSPSEVHQQSRTLNPVISPNVFIKETLMATSAVPGVLPPVRLAARSYEGRRIAYVKSRQWVDGSVTDDLPRARLRRVYGCNFFIASQTNPMVLWALQDPNASDPISQALNIGQSAYKEWCKATYPFAMRAVRNIYPANVMTRMWYSVMTQDYTADVNIMPRKSVLDPTQVLAKLPPEQSMSLVEEGRNASWRHLERISHCTLVGRRLHHIIADLENPVC</sequence>
<dbReference type="PROSITE" id="PS51635">
    <property type="entry name" value="PNPLA"/>
    <property type="match status" value="1"/>
</dbReference>
<keyword evidence="3 4" id="KW-0443">Lipid metabolism</keyword>
<feature type="region of interest" description="Disordered" evidence="5">
    <location>
        <begin position="1"/>
        <end position="25"/>
    </location>
</feature>
<dbReference type="Proteomes" id="UP000219327">
    <property type="component" value="Unassembled WGS sequence"/>
</dbReference>
<reference evidence="7 8" key="1">
    <citation type="submission" date="2017-08" db="EMBL/GenBank/DDBJ databases">
        <title>Fine stratification of microbial communities through a metagenomic profile of the photic zone.</title>
        <authorList>
            <person name="Haro-Moreno J.M."/>
            <person name="Lopez-Perez M."/>
            <person name="De La Torre J."/>
            <person name="Picazo A."/>
            <person name="Camacho A."/>
            <person name="Rodriguez-Valera F."/>
        </authorList>
    </citation>
    <scope>NUCLEOTIDE SEQUENCE [LARGE SCALE GENOMIC DNA]</scope>
    <source>
        <strain evidence="7">MED-G24</strain>
    </source>
</reference>
<feature type="compositionally biased region" description="Basic and acidic residues" evidence="5">
    <location>
        <begin position="11"/>
        <end position="25"/>
    </location>
</feature>
<dbReference type="Pfam" id="PF11815">
    <property type="entry name" value="DUF3336"/>
    <property type="match status" value="1"/>
</dbReference>
<dbReference type="GO" id="GO:0004806">
    <property type="term" value="F:triacylglycerol lipase activity"/>
    <property type="evidence" value="ECO:0007669"/>
    <property type="project" value="InterPro"/>
</dbReference>
<keyword evidence="2 4" id="KW-0442">Lipid degradation</keyword>
<feature type="domain" description="PNPLA" evidence="6">
    <location>
        <begin position="133"/>
        <end position="318"/>
    </location>
</feature>
<comment type="caution">
    <text evidence="7">The sequence shown here is derived from an EMBL/GenBank/DDBJ whole genome shotgun (WGS) entry which is preliminary data.</text>
</comment>
<evidence type="ECO:0000256" key="2">
    <source>
        <dbReference type="ARBA" id="ARBA00022963"/>
    </source>
</evidence>
<dbReference type="InterPro" id="IPR002641">
    <property type="entry name" value="PNPLA_dom"/>
</dbReference>
<evidence type="ECO:0000256" key="4">
    <source>
        <dbReference type="PROSITE-ProRule" id="PRU01161"/>
    </source>
</evidence>
<dbReference type="GO" id="GO:0016042">
    <property type="term" value="P:lipid catabolic process"/>
    <property type="evidence" value="ECO:0007669"/>
    <property type="project" value="UniProtKB-UniRule"/>
</dbReference>
<dbReference type="Pfam" id="PF01734">
    <property type="entry name" value="Patatin"/>
    <property type="match status" value="1"/>
</dbReference>
<dbReference type="SUPFAM" id="SSF52151">
    <property type="entry name" value="FabD/lysophospholipase-like"/>
    <property type="match status" value="1"/>
</dbReference>
<dbReference type="InterPro" id="IPR050301">
    <property type="entry name" value="NTE"/>
</dbReference>
<keyword evidence="1 4" id="KW-0378">Hydrolase</keyword>
<evidence type="ECO:0000256" key="1">
    <source>
        <dbReference type="ARBA" id="ARBA00022801"/>
    </source>
</evidence>
<dbReference type="Gene3D" id="3.40.1090.10">
    <property type="entry name" value="Cytosolic phospholipase A2 catalytic domain"/>
    <property type="match status" value="1"/>
</dbReference>
<feature type="active site" description="Proton acceptor" evidence="4">
    <location>
        <position position="305"/>
    </location>
</feature>
<name>A0A2A5WQF7_9GAMM</name>
<evidence type="ECO:0000256" key="5">
    <source>
        <dbReference type="SAM" id="MobiDB-lite"/>
    </source>
</evidence>
<feature type="active site" description="Nucleophile" evidence="4">
    <location>
        <position position="166"/>
    </location>
</feature>
<dbReference type="InterPro" id="IPR021771">
    <property type="entry name" value="Triacylglycerol_lipase_N"/>
</dbReference>
<evidence type="ECO:0000313" key="7">
    <source>
        <dbReference type="EMBL" id="PDH38641.1"/>
    </source>
</evidence>
<evidence type="ECO:0000313" key="8">
    <source>
        <dbReference type="Proteomes" id="UP000219327"/>
    </source>
</evidence>
<comment type="caution">
    <text evidence="4">Lacks conserved residue(s) required for the propagation of feature annotation.</text>
</comment>
<dbReference type="AlphaFoldDB" id="A0A2A5WQF7"/>
<feature type="short sequence motif" description="GXSXG" evidence="4">
    <location>
        <begin position="164"/>
        <end position="168"/>
    </location>
</feature>
<accession>A0A2A5WQF7</accession>
<proteinExistence type="predicted"/>
<gene>
    <name evidence="7" type="ORF">CNE99_06870</name>
</gene>
<dbReference type="InterPro" id="IPR016035">
    <property type="entry name" value="Acyl_Trfase/lysoPLipase"/>
</dbReference>
<feature type="short sequence motif" description="GXGXXG" evidence="4">
    <location>
        <begin position="137"/>
        <end position="142"/>
    </location>
</feature>
<protein>
    <submittedName>
        <fullName evidence="7">Patatin</fullName>
    </submittedName>
</protein>
<dbReference type="PANTHER" id="PTHR14226:SF10">
    <property type="entry name" value="TRIACYLGLYCEROL LIPASE 4-RELATED"/>
    <property type="match status" value="1"/>
</dbReference>
<dbReference type="EMBL" id="NTKD01000035">
    <property type="protein sequence ID" value="PDH38641.1"/>
    <property type="molecule type" value="Genomic_DNA"/>
</dbReference>
<evidence type="ECO:0000256" key="3">
    <source>
        <dbReference type="ARBA" id="ARBA00023098"/>
    </source>
</evidence>
<evidence type="ECO:0000259" key="6">
    <source>
        <dbReference type="PROSITE" id="PS51635"/>
    </source>
</evidence>
<dbReference type="PANTHER" id="PTHR14226">
    <property type="entry name" value="NEUROPATHY TARGET ESTERASE/SWISS CHEESE D.MELANOGASTER"/>
    <property type="match status" value="1"/>
</dbReference>
<organism evidence="7 8">
    <name type="scientific">OM182 bacterium MED-G24</name>
    <dbReference type="NCBI Taxonomy" id="1986255"/>
    <lineage>
        <taxon>Bacteria</taxon>
        <taxon>Pseudomonadati</taxon>
        <taxon>Pseudomonadota</taxon>
        <taxon>Gammaproteobacteria</taxon>
        <taxon>OMG group</taxon>
        <taxon>OM182 clade</taxon>
    </lineage>
</organism>